<keyword evidence="1" id="KW-0472">Membrane</keyword>
<proteinExistence type="predicted"/>
<protein>
    <submittedName>
        <fullName evidence="3">Lipid-A-disaccharide synthase N-terminal domain-containing protein</fullName>
    </submittedName>
</protein>
<dbReference type="AlphaFoldDB" id="A0AAU7KXN6"/>
<dbReference type="GO" id="GO:0008915">
    <property type="term" value="F:lipid-A-disaccharide synthase activity"/>
    <property type="evidence" value="ECO:0007669"/>
    <property type="project" value="InterPro"/>
</dbReference>
<dbReference type="RefSeq" id="WP_222568354.1">
    <property type="nucleotide sequence ID" value="NZ_CP098828.1"/>
</dbReference>
<dbReference type="InterPro" id="IPR011499">
    <property type="entry name" value="Lipid_A_biosynth_N"/>
</dbReference>
<reference evidence="3" key="1">
    <citation type="submission" date="2022-06" db="EMBL/GenBank/DDBJ databases">
        <title>A novel DMS-producing enzyme.</title>
        <authorList>
            <person name="Zhang Y."/>
        </authorList>
    </citation>
    <scope>NUCLEOTIDE SEQUENCE</scope>
    <source>
        <strain evidence="3">H10-59</strain>
    </source>
</reference>
<feature type="transmembrane region" description="Helical" evidence="1">
    <location>
        <begin position="6"/>
        <end position="23"/>
    </location>
</feature>
<feature type="domain" description="Lipid A biosynthesis N-terminal" evidence="2">
    <location>
        <begin position="9"/>
        <end position="80"/>
    </location>
</feature>
<sequence>MTLSWWLAVGFLGQALFSARFVVQWIASERAKRSVVPVAFWFLSLAGGVTLLVYAIHRRDPVFMLGQGAGLFIYLRNLTLLRGNRFCSSGLRQQETSQASIKSTSSRAGG</sequence>
<name>A0AAU7KXN6_9GAMM</name>
<dbReference type="SMART" id="SM01259">
    <property type="entry name" value="LAB_N"/>
    <property type="match status" value="1"/>
</dbReference>
<accession>A0AAU7KXN6</accession>
<organism evidence="3">
    <name type="scientific">Halomonas sp. H10-59</name>
    <dbReference type="NCBI Taxonomy" id="2950874"/>
    <lineage>
        <taxon>Bacteria</taxon>
        <taxon>Pseudomonadati</taxon>
        <taxon>Pseudomonadota</taxon>
        <taxon>Gammaproteobacteria</taxon>
        <taxon>Oceanospirillales</taxon>
        <taxon>Halomonadaceae</taxon>
        <taxon>Halomonas</taxon>
    </lineage>
</organism>
<gene>
    <name evidence="3" type="ORF">NFG57_01765</name>
</gene>
<feature type="transmembrane region" description="Helical" evidence="1">
    <location>
        <begin position="35"/>
        <end position="56"/>
    </location>
</feature>
<keyword evidence="1" id="KW-1133">Transmembrane helix</keyword>
<evidence type="ECO:0000259" key="2">
    <source>
        <dbReference type="SMART" id="SM01259"/>
    </source>
</evidence>
<dbReference type="Gene3D" id="1.20.1280.290">
    <property type="match status" value="1"/>
</dbReference>
<dbReference type="EMBL" id="CP098828">
    <property type="protein sequence ID" value="XBO75538.1"/>
    <property type="molecule type" value="Genomic_DNA"/>
</dbReference>
<evidence type="ECO:0000313" key="3">
    <source>
        <dbReference type="EMBL" id="XBO75538.1"/>
    </source>
</evidence>
<dbReference type="Pfam" id="PF07578">
    <property type="entry name" value="LAB_N"/>
    <property type="match status" value="1"/>
</dbReference>
<evidence type="ECO:0000256" key="1">
    <source>
        <dbReference type="SAM" id="Phobius"/>
    </source>
</evidence>
<keyword evidence="1" id="KW-0812">Transmembrane</keyword>
<dbReference type="GO" id="GO:0016020">
    <property type="term" value="C:membrane"/>
    <property type="evidence" value="ECO:0007669"/>
    <property type="project" value="GOC"/>
</dbReference>
<dbReference type="GO" id="GO:0009245">
    <property type="term" value="P:lipid A biosynthetic process"/>
    <property type="evidence" value="ECO:0007669"/>
    <property type="project" value="InterPro"/>
</dbReference>